<keyword evidence="5" id="KW-1185">Reference proteome</keyword>
<dbReference type="SUPFAM" id="SSF49503">
    <property type="entry name" value="Cupredoxins"/>
    <property type="match status" value="1"/>
</dbReference>
<feature type="domain" description="Plastocyanin-like" evidence="3">
    <location>
        <begin position="44"/>
        <end position="142"/>
    </location>
</feature>
<dbReference type="PANTHER" id="PTHR11709:SF409">
    <property type="entry name" value="MONOCOPPER OXIDASE-LIKE PROTEIN SKU5"/>
    <property type="match status" value="1"/>
</dbReference>
<dbReference type="InterPro" id="IPR008972">
    <property type="entry name" value="Cupredoxin"/>
</dbReference>
<accession>A0AAW1VUF2</accession>
<evidence type="ECO:0000256" key="2">
    <source>
        <dbReference type="SAM" id="SignalP"/>
    </source>
</evidence>
<feature type="signal peptide" evidence="2">
    <location>
        <begin position="1"/>
        <end position="29"/>
    </location>
</feature>
<dbReference type="PANTHER" id="PTHR11709">
    <property type="entry name" value="MULTI-COPPER OXIDASE"/>
    <property type="match status" value="1"/>
</dbReference>
<evidence type="ECO:0000259" key="3">
    <source>
        <dbReference type="Pfam" id="PF07732"/>
    </source>
</evidence>
<dbReference type="Proteomes" id="UP001457282">
    <property type="component" value="Unassembled WGS sequence"/>
</dbReference>
<dbReference type="Pfam" id="PF07732">
    <property type="entry name" value="Cu-oxidase_3"/>
    <property type="match status" value="1"/>
</dbReference>
<evidence type="ECO:0000256" key="1">
    <source>
        <dbReference type="ARBA" id="ARBA00010609"/>
    </source>
</evidence>
<protein>
    <recommendedName>
        <fullName evidence="3">Plastocyanin-like domain-containing protein</fullName>
    </recommendedName>
</protein>
<feature type="chain" id="PRO_5043912388" description="Plastocyanin-like domain-containing protein" evidence="2">
    <location>
        <begin position="30"/>
        <end position="227"/>
    </location>
</feature>
<proteinExistence type="inferred from homology"/>
<dbReference type="InterPro" id="IPR011707">
    <property type="entry name" value="Cu-oxidase-like_N"/>
</dbReference>
<comment type="caution">
    <text evidence="4">The sequence shown here is derived from an EMBL/GenBank/DDBJ whole genome shotgun (WGS) entry which is preliminary data.</text>
</comment>
<dbReference type="InterPro" id="IPR045087">
    <property type="entry name" value="Cu-oxidase_fam"/>
</dbReference>
<reference evidence="4 5" key="1">
    <citation type="journal article" date="2023" name="G3 (Bethesda)">
        <title>A chromosome-length genome assembly and annotation of blackberry (Rubus argutus, cv. 'Hillquist').</title>
        <authorList>
            <person name="Bruna T."/>
            <person name="Aryal R."/>
            <person name="Dudchenko O."/>
            <person name="Sargent D.J."/>
            <person name="Mead D."/>
            <person name="Buti M."/>
            <person name="Cavallini A."/>
            <person name="Hytonen T."/>
            <person name="Andres J."/>
            <person name="Pham M."/>
            <person name="Weisz D."/>
            <person name="Mascagni F."/>
            <person name="Usai G."/>
            <person name="Natali L."/>
            <person name="Bassil N."/>
            <person name="Fernandez G.E."/>
            <person name="Lomsadze A."/>
            <person name="Armour M."/>
            <person name="Olukolu B."/>
            <person name="Poorten T."/>
            <person name="Britton C."/>
            <person name="Davik J."/>
            <person name="Ashrafi H."/>
            <person name="Aiden E.L."/>
            <person name="Borodovsky M."/>
            <person name="Worthington M."/>
        </authorList>
    </citation>
    <scope>NUCLEOTIDE SEQUENCE [LARGE SCALE GENOMIC DNA]</scope>
    <source>
        <strain evidence="4">PI 553951</strain>
    </source>
</reference>
<organism evidence="4 5">
    <name type="scientific">Rubus argutus</name>
    <name type="common">Southern blackberry</name>
    <dbReference type="NCBI Taxonomy" id="59490"/>
    <lineage>
        <taxon>Eukaryota</taxon>
        <taxon>Viridiplantae</taxon>
        <taxon>Streptophyta</taxon>
        <taxon>Embryophyta</taxon>
        <taxon>Tracheophyta</taxon>
        <taxon>Spermatophyta</taxon>
        <taxon>Magnoliopsida</taxon>
        <taxon>eudicotyledons</taxon>
        <taxon>Gunneridae</taxon>
        <taxon>Pentapetalae</taxon>
        <taxon>rosids</taxon>
        <taxon>fabids</taxon>
        <taxon>Rosales</taxon>
        <taxon>Rosaceae</taxon>
        <taxon>Rosoideae</taxon>
        <taxon>Rosoideae incertae sedis</taxon>
        <taxon>Rubus</taxon>
    </lineage>
</organism>
<dbReference type="GO" id="GO:0005886">
    <property type="term" value="C:plasma membrane"/>
    <property type="evidence" value="ECO:0007669"/>
    <property type="project" value="TreeGrafter"/>
</dbReference>
<keyword evidence="2" id="KW-0732">Signal</keyword>
<evidence type="ECO:0000313" key="5">
    <source>
        <dbReference type="Proteomes" id="UP001457282"/>
    </source>
</evidence>
<evidence type="ECO:0000313" key="4">
    <source>
        <dbReference type="EMBL" id="KAK9910030.1"/>
    </source>
</evidence>
<comment type="similarity">
    <text evidence="1">Belongs to the multicopper oxidase family.</text>
</comment>
<dbReference type="GO" id="GO:0016491">
    <property type="term" value="F:oxidoreductase activity"/>
    <property type="evidence" value="ECO:0007669"/>
    <property type="project" value="TreeGrafter"/>
</dbReference>
<dbReference type="EMBL" id="JBEDUW010000007">
    <property type="protein sequence ID" value="KAK9910030.1"/>
    <property type="molecule type" value="Genomic_DNA"/>
</dbReference>
<gene>
    <name evidence="4" type="ORF">M0R45_034007</name>
</gene>
<dbReference type="GO" id="GO:0005507">
    <property type="term" value="F:copper ion binding"/>
    <property type="evidence" value="ECO:0007669"/>
    <property type="project" value="InterPro"/>
</dbReference>
<name>A0AAW1VUF2_RUBAR</name>
<dbReference type="Gene3D" id="2.60.40.420">
    <property type="entry name" value="Cupredoxins - blue copper proteins"/>
    <property type="match status" value="1"/>
</dbReference>
<dbReference type="AlphaFoldDB" id="A0AAW1VUF2"/>
<sequence>MAWSGNDGRRPWLIVPAILLIFLACGAYAEHIFLDWDVAIDTNIKPAFVDQPVITINGKFPGPLINATTNDVVHVNVFNHVDEPLLITWNGIQQRLNSWQDGVSGTNCPILPGTNWTYVFQLKDQIGTFSYFPSINFLKAGGALVRFRSIIVQSSKYRFRNQKPNSIFSLVIGIKRVTRILGPLSAATKRPAYNSTLDKILMNGKGSFRDPLTKAFESFTVTQGRLT</sequence>